<dbReference type="InterPro" id="IPR009593">
    <property type="entry name" value="DUF1203"/>
</dbReference>
<evidence type="ECO:0008006" key="3">
    <source>
        <dbReference type="Google" id="ProtNLM"/>
    </source>
</evidence>
<accession>A0A853BD90</accession>
<keyword evidence="2" id="KW-1185">Reference proteome</keyword>
<dbReference type="EMBL" id="JACCFK010000002">
    <property type="protein sequence ID" value="NYI93333.1"/>
    <property type="molecule type" value="Genomic_DNA"/>
</dbReference>
<dbReference type="AlphaFoldDB" id="A0A853BD90"/>
<evidence type="ECO:0000313" key="2">
    <source>
        <dbReference type="Proteomes" id="UP000549616"/>
    </source>
</evidence>
<proteinExistence type="predicted"/>
<comment type="caution">
    <text evidence="1">The sequence shown here is derived from an EMBL/GenBank/DDBJ whole genome shotgun (WGS) entry which is preliminary data.</text>
</comment>
<protein>
    <recommendedName>
        <fullName evidence="3">DUF1203 domain-containing protein</fullName>
    </recommendedName>
</protein>
<dbReference type="PIRSF" id="PIRSF034110">
    <property type="entry name" value="DUF1203"/>
    <property type="match status" value="1"/>
</dbReference>
<gene>
    <name evidence="1" type="ORF">HNR02_006708</name>
</gene>
<reference evidence="1 2" key="1">
    <citation type="submission" date="2020-07" db="EMBL/GenBank/DDBJ databases">
        <title>Sequencing the genomes of 1000 actinobacteria strains.</title>
        <authorList>
            <person name="Klenk H.-P."/>
        </authorList>
    </citation>
    <scope>NUCLEOTIDE SEQUENCE [LARGE SCALE GENOMIC DNA]</scope>
    <source>
        <strain evidence="1 2">DSM 104006</strain>
    </source>
</reference>
<dbReference type="Pfam" id="PF06718">
    <property type="entry name" value="DUF1203"/>
    <property type="match status" value="1"/>
</dbReference>
<evidence type="ECO:0000313" key="1">
    <source>
        <dbReference type="EMBL" id="NYI93333.1"/>
    </source>
</evidence>
<dbReference type="RefSeq" id="WP_179777523.1">
    <property type="nucleotide sequence ID" value="NZ_JACCFK010000002.1"/>
</dbReference>
<dbReference type="Proteomes" id="UP000549616">
    <property type="component" value="Unassembled WGS sequence"/>
</dbReference>
<name>A0A853BD90_9PSEU</name>
<organism evidence="1 2">
    <name type="scientific">Amycolatopsis endophytica</name>
    <dbReference type="NCBI Taxonomy" id="860233"/>
    <lineage>
        <taxon>Bacteria</taxon>
        <taxon>Bacillati</taxon>
        <taxon>Actinomycetota</taxon>
        <taxon>Actinomycetes</taxon>
        <taxon>Pseudonocardiales</taxon>
        <taxon>Pseudonocardiaceae</taxon>
        <taxon>Amycolatopsis</taxon>
    </lineage>
</organism>
<sequence length="160" mass="17504">MTTAAVAFRVRAIDPGELNCVRSTGLDVSGRPVERIHADGGEPLRCCLRDARTGERCLLFGYEPRLPGNASPYREIGAVFVHARECAGPARSDEYPREWLDRPQVLRAYDDRGWIHPATTVHDGADPVSALRDVLAAPGVVEVHSRTIAYGCFMFVATAV</sequence>